<dbReference type="STRING" id="396014.BF93_09695"/>
<protein>
    <submittedName>
        <fullName evidence="2">Preprotein translocase subunit SecA</fullName>
    </submittedName>
</protein>
<dbReference type="PANTHER" id="PTHR33747:SF1">
    <property type="entry name" value="ADENYLATE CYCLASE-ASSOCIATED CAP C-TERMINAL DOMAIN-CONTAINING PROTEIN"/>
    <property type="match status" value="1"/>
</dbReference>
<dbReference type="SUPFAM" id="SSF54427">
    <property type="entry name" value="NTF2-like"/>
    <property type="match status" value="1"/>
</dbReference>
<dbReference type="PATRIC" id="fig|396014.3.peg.3437"/>
<keyword evidence="3" id="KW-1185">Reference proteome</keyword>
<gene>
    <name evidence="2" type="ORF">BF93_09695</name>
</gene>
<dbReference type="AlphaFoldDB" id="Z9JPH3"/>
<accession>Z9JPH3</accession>
<dbReference type="Proteomes" id="UP000023067">
    <property type="component" value="Unassembled WGS sequence"/>
</dbReference>
<dbReference type="InterPro" id="IPR048469">
    <property type="entry name" value="YchJ-like_M"/>
</dbReference>
<organism evidence="2 3">
    <name type="scientific">Brachybacterium phenoliresistens</name>
    <dbReference type="NCBI Taxonomy" id="396014"/>
    <lineage>
        <taxon>Bacteria</taxon>
        <taxon>Bacillati</taxon>
        <taxon>Actinomycetota</taxon>
        <taxon>Actinomycetes</taxon>
        <taxon>Micrococcales</taxon>
        <taxon>Dermabacteraceae</taxon>
        <taxon>Brachybacterium</taxon>
    </lineage>
</organism>
<dbReference type="PANTHER" id="PTHR33747">
    <property type="entry name" value="UPF0225 PROTEIN SCO1677"/>
    <property type="match status" value="1"/>
</dbReference>
<dbReference type="HOGENOM" id="CLU_099590_2_0_11"/>
<dbReference type="InterPro" id="IPR032710">
    <property type="entry name" value="NTF2-like_dom_sf"/>
</dbReference>
<evidence type="ECO:0000313" key="3">
    <source>
        <dbReference type="Proteomes" id="UP000023067"/>
    </source>
</evidence>
<comment type="caution">
    <text evidence="2">The sequence shown here is derived from an EMBL/GenBank/DDBJ whole genome shotgun (WGS) entry which is preliminary data.</text>
</comment>
<evidence type="ECO:0000313" key="2">
    <source>
        <dbReference type="EMBL" id="EWS79696.1"/>
    </source>
</evidence>
<proteinExistence type="predicted"/>
<dbReference type="EMBL" id="JDYK01000026">
    <property type="protein sequence ID" value="EWS79696.1"/>
    <property type="molecule type" value="Genomic_DNA"/>
</dbReference>
<sequence>MMDDPPCPCRSGESAGTCCGPILAGRRRAGTAEQLMRSRFTAFARGDLAHLLASWHPRTRPGADDLATSLGDGTRWLHLEILRTDAGGPFDQAGTVEFRATARGPEGRLVLHEVSRFVREDGAWLYLDGDVSA</sequence>
<feature type="domain" description="YchJ-like middle NTF2-like" evidence="1">
    <location>
        <begin position="31"/>
        <end position="129"/>
    </location>
</feature>
<dbReference type="eggNOG" id="COG3012">
    <property type="taxonomic scope" value="Bacteria"/>
</dbReference>
<evidence type="ECO:0000259" key="1">
    <source>
        <dbReference type="Pfam" id="PF17775"/>
    </source>
</evidence>
<name>Z9JPH3_9MICO</name>
<dbReference type="Pfam" id="PF17775">
    <property type="entry name" value="YchJ_M-like"/>
    <property type="match status" value="1"/>
</dbReference>
<reference evidence="2 3" key="1">
    <citation type="submission" date="2014-02" db="EMBL/GenBank/DDBJ databases">
        <title>Genome sequence of Brachybacterium phenoliresistens strain W13A50.</title>
        <authorList>
            <person name="Wang X."/>
        </authorList>
    </citation>
    <scope>NUCLEOTIDE SEQUENCE [LARGE SCALE GENOMIC DNA]</scope>
    <source>
        <strain evidence="2 3">W13A50</strain>
    </source>
</reference>
<dbReference type="Gene3D" id="3.10.450.50">
    <property type="match status" value="1"/>
</dbReference>